<reference evidence="1" key="1">
    <citation type="submission" date="2009-07" db="EMBL/GenBank/DDBJ databases">
        <authorList>
            <person name="Weinstock G."/>
            <person name="Sodergren E."/>
            <person name="Clifton S."/>
            <person name="Fulton L."/>
            <person name="Fulton B."/>
            <person name="Courtney L."/>
            <person name="Fronick C."/>
            <person name="Harrison M."/>
            <person name="Strong C."/>
            <person name="Farmer C."/>
            <person name="Delahaunty K."/>
            <person name="Markovic C."/>
            <person name="Hall O."/>
            <person name="Minx P."/>
            <person name="Tomlinson C."/>
            <person name="Mitreva M."/>
            <person name="Nelson J."/>
            <person name="Hou S."/>
            <person name="Wollam A."/>
            <person name="Pepin K.H."/>
            <person name="Johnson M."/>
            <person name="Bhonagiri V."/>
            <person name="Nash W.E."/>
            <person name="Warren W."/>
            <person name="Chinwalla A."/>
            <person name="Mardis E.R."/>
            <person name="Wilson R.K."/>
        </authorList>
    </citation>
    <scope>NUCLEOTIDE SEQUENCE [LARGE SCALE GENOMIC DNA]</scope>
    <source>
        <strain evidence="1">DSM 14469</strain>
    </source>
</reference>
<accession>C6LG56</accession>
<gene>
    <name evidence="1" type="ORF">BRYFOR_07616</name>
</gene>
<dbReference type="AlphaFoldDB" id="C6LG56"/>
<keyword evidence="2" id="KW-1185">Reference proteome</keyword>
<organism evidence="1 2">
    <name type="scientific">Marvinbryantia formatexigens DSM 14469</name>
    <dbReference type="NCBI Taxonomy" id="478749"/>
    <lineage>
        <taxon>Bacteria</taxon>
        <taxon>Bacillati</taxon>
        <taxon>Bacillota</taxon>
        <taxon>Clostridia</taxon>
        <taxon>Lachnospirales</taxon>
        <taxon>Lachnospiraceae</taxon>
        <taxon>Marvinbryantia</taxon>
    </lineage>
</organism>
<dbReference type="Proteomes" id="UP000005561">
    <property type="component" value="Unassembled WGS sequence"/>
</dbReference>
<sequence>MRPAEAIEAVRVSVEIERRVTEVQARIRCPRGANALRNAELTVLSGNQSPSPPGMPPGRRTGILRNAWSAFSSGGGTSCSFGIRSYAHYAGYLDEGTSRMAARPFVDRIRETAEPDIMRIFGEIGG</sequence>
<proteinExistence type="predicted"/>
<dbReference type="RefSeq" id="WP_006862401.1">
    <property type="nucleotide sequence ID" value="NZ_ACCL02000011.1"/>
</dbReference>
<dbReference type="STRING" id="168384.SAMN05660368_03748"/>
<evidence type="ECO:0000313" key="2">
    <source>
        <dbReference type="Proteomes" id="UP000005561"/>
    </source>
</evidence>
<dbReference type="OrthoDB" id="2067244at2"/>
<dbReference type="EMBL" id="ACCL02000011">
    <property type="protein sequence ID" value="EET60420.1"/>
    <property type="molecule type" value="Genomic_DNA"/>
</dbReference>
<comment type="caution">
    <text evidence="1">The sequence shown here is derived from an EMBL/GenBank/DDBJ whole genome shotgun (WGS) entry which is preliminary data.</text>
</comment>
<name>C6LG56_9FIRM</name>
<dbReference type="eggNOG" id="ENOG5033P1C">
    <property type="taxonomic scope" value="Bacteria"/>
</dbReference>
<evidence type="ECO:0008006" key="3">
    <source>
        <dbReference type="Google" id="ProtNLM"/>
    </source>
</evidence>
<evidence type="ECO:0000313" key="1">
    <source>
        <dbReference type="EMBL" id="EET60420.1"/>
    </source>
</evidence>
<protein>
    <recommendedName>
        <fullName evidence="3">Phage protein, HK97 gp10 family</fullName>
    </recommendedName>
</protein>